<gene>
    <name evidence="2" type="ORF">CCOS01_01591</name>
</gene>
<feature type="non-terminal residue" evidence="2">
    <location>
        <position position="1"/>
    </location>
</feature>
<feature type="region of interest" description="Disordered" evidence="1">
    <location>
        <begin position="1"/>
        <end position="31"/>
    </location>
</feature>
<name>A0AAI9ZD25_9PEZI</name>
<reference evidence="2 3" key="1">
    <citation type="submission" date="2016-10" db="EMBL/GenBank/DDBJ databases">
        <title>The genome sequence of Colletotrichum fioriniae PJ7.</title>
        <authorList>
            <person name="Baroncelli R."/>
        </authorList>
    </citation>
    <scope>NUCLEOTIDE SEQUENCE [LARGE SCALE GENOMIC DNA]</scope>
    <source>
        <strain evidence="2 3">IMI 309622</strain>
    </source>
</reference>
<dbReference type="Proteomes" id="UP001240678">
    <property type="component" value="Unassembled WGS sequence"/>
</dbReference>
<dbReference type="RefSeq" id="XP_060321222.1">
    <property type="nucleotide sequence ID" value="XM_060449784.1"/>
</dbReference>
<dbReference type="AlphaFoldDB" id="A0AAI9ZD25"/>
<sequence length="205" mass="21899">FATLTSSSSFYPPPPPLIHATPASPRPATTPPSYLPQNPLIIVQCLPKPTLHTALPLAIAGISLESTDTPQLDSQENSKFGFDLNLISVCTLVCSLGFTMRPLSRLSYSTLPSCWPLPTHSDSAVFLPSKPCIGPLGSAAVDSPSAAALMLIHPPLRLCCFDIQDANYDNHARKGFISPSQQHTFASCTPPRVGVIRRLSVLSVV</sequence>
<dbReference type="EMBL" id="MOOE01000001">
    <property type="protein sequence ID" value="KAK1540277.1"/>
    <property type="molecule type" value="Genomic_DNA"/>
</dbReference>
<accession>A0AAI9ZD25</accession>
<comment type="caution">
    <text evidence="2">The sequence shown here is derived from an EMBL/GenBank/DDBJ whole genome shotgun (WGS) entry which is preliminary data.</text>
</comment>
<dbReference type="GeneID" id="85333331"/>
<feature type="compositionally biased region" description="Low complexity" evidence="1">
    <location>
        <begin position="1"/>
        <end position="10"/>
    </location>
</feature>
<evidence type="ECO:0000313" key="3">
    <source>
        <dbReference type="Proteomes" id="UP001240678"/>
    </source>
</evidence>
<keyword evidence="3" id="KW-1185">Reference proteome</keyword>
<proteinExistence type="predicted"/>
<evidence type="ECO:0000256" key="1">
    <source>
        <dbReference type="SAM" id="MobiDB-lite"/>
    </source>
</evidence>
<protein>
    <submittedName>
        <fullName evidence="2">Uncharacterized protein</fullName>
    </submittedName>
</protein>
<evidence type="ECO:0000313" key="2">
    <source>
        <dbReference type="EMBL" id="KAK1540277.1"/>
    </source>
</evidence>
<organism evidence="2 3">
    <name type="scientific">Colletotrichum costaricense</name>
    <dbReference type="NCBI Taxonomy" id="1209916"/>
    <lineage>
        <taxon>Eukaryota</taxon>
        <taxon>Fungi</taxon>
        <taxon>Dikarya</taxon>
        <taxon>Ascomycota</taxon>
        <taxon>Pezizomycotina</taxon>
        <taxon>Sordariomycetes</taxon>
        <taxon>Hypocreomycetidae</taxon>
        <taxon>Glomerellales</taxon>
        <taxon>Glomerellaceae</taxon>
        <taxon>Colletotrichum</taxon>
        <taxon>Colletotrichum acutatum species complex</taxon>
    </lineage>
</organism>